<organism evidence="2 3">
    <name type="scientific">Dictyocaulus viviparus</name>
    <name type="common">Bovine lungworm</name>
    <dbReference type="NCBI Taxonomy" id="29172"/>
    <lineage>
        <taxon>Eukaryota</taxon>
        <taxon>Metazoa</taxon>
        <taxon>Ecdysozoa</taxon>
        <taxon>Nematoda</taxon>
        <taxon>Chromadorea</taxon>
        <taxon>Rhabditida</taxon>
        <taxon>Rhabditina</taxon>
        <taxon>Rhabditomorpha</taxon>
        <taxon>Strongyloidea</taxon>
        <taxon>Metastrongylidae</taxon>
        <taxon>Dictyocaulus</taxon>
    </lineage>
</organism>
<evidence type="ECO:0000313" key="3">
    <source>
        <dbReference type="Proteomes" id="UP000053766"/>
    </source>
</evidence>
<name>A0A0D8Y387_DICVI</name>
<gene>
    <name evidence="2" type="ORF">DICVIV_04820</name>
</gene>
<feature type="region of interest" description="Disordered" evidence="1">
    <location>
        <begin position="37"/>
        <end position="63"/>
    </location>
</feature>
<accession>A0A0D8Y387</accession>
<proteinExistence type="predicted"/>
<reference evidence="2 3" key="1">
    <citation type="submission" date="2013-11" db="EMBL/GenBank/DDBJ databases">
        <title>Draft genome of the bovine lungworm Dictyocaulus viviparus.</title>
        <authorList>
            <person name="Mitreva M."/>
        </authorList>
    </citation>
    <scope>NUCLEOTIDE SEQUENCE [LARGE SCALE GENOMIC DNA]</scope>
    <source>
        <strain evidence="2 3">HannoverDv2000</strain>
    </source>
</reference>
<keyword evidence="3" id="KW-1185">Reference proteome</keyword>
<feature type="compositionally biased region" description="Low complexity" evidence="1">
    <location>
        <begin position="48"/>
        <end position="61"/>
    </location>
</feature>
<dbReference type="STRING" id="29172.A0A0D8Y387"/>
<protein>
    <submittedName>
        <fullName evidence="2">Uncharacterized protein</fullName>
    </submittedName>
</protein>
<sequence length="284" mass="32345">MFRKPSDDNNFGSRIVKAKPLQRKYAEKLLMSGKDFVSSGCENDSKTSENFSSPSTSTASLSEDEMNKIHARILKAEMKGDKETVEKLKRKLEGKVVTKEPVVLLKRDKAGNIVPARGTEMLSKDFAQSSSRIHREYGKEQNLKEMMREEKSSTAADQLMLFHRSIIICVQADSTEGNFVPTVYLCLSFMIGDCAIGCVMLHVLCIHGDIRVVTYLEYPSESLLQKSAKVKRHNDESIDDIAEIQKEKYRHTEKDKQRIHDRKKKGECYVGEFFCAVVKYVFLI</sequence>
<dbReference type="EMBL" id="KN716247">
    <property type="protein sequence ID" value="KJH49041.1"/>
    <property type="molecule type" value="Genomic_DNA"/>
</dbReference>
<reference evidence="3" key="2">
    <citation type="journal article" date="2016" name="Sci. Rep.">
        <title>Dictyocaulus viviparus genome, variome and transcriptome elucidate lungworm biology and support future intervention.</title>
        <authorList>
            <person name="McNulty S.N."/>
            <person name="Strube C."/>
            <person name="Rosa B.A."/>
            <person name="Martin J.C."/>
            <person name="Tyagi R."/>
            <person name="Choi Y.J."/>
            <person name="Wang Q."/>
            <person name="Hallsworth Pepin K."/>
            <person name="Zhang X."/>
            <person name="Ozersky P."/>
            <person name="Wilson R.K."/>
            <person name="Sternberg P.W."/>
            <person name="Gasser R.B."/>
            <person name="Mitreva M."/>
        </authorList>
    </citation>
    <scope>NUCLEOTIDE SEQUENCE [LARGE SCALE GENOMIC DNA]</scope>
    <source>
        <strain evidence="3">HannoverDv2000</strain>
    </source>
</reference>
<evidence type="ECO:0000313" key="2">
    <source>
        <dbReference type="EMBL" id="KJH49041.1"/>
    </source>
</evidence>
<evidence type="ECO:0000256" key="1">
    <source>
        <dbReference type="SAM" id="MobiDB-lite"/>
    </source>
</evidence>
<dbReference type="OrthoDB" id="2113965at2759"/>
<dbReference type="Proteomes" id="UP000053766">
    <property type="component" value="Unassembled WGS sequence"/>
</dbReference>
<dbReference type="AlphaFoldDB" id="A0A0D8Y387"/>